<evidence type="ECO:0000259" key="1">
    <source>
        <dbReference type="PROSITE" id="PS50011"/>
    </source>
</evidence>
<dbReference type="InterPro" id="IPR050235">
    <property type="entry name" value="CK1_Ser-Thr_kinase"/>
</dbReference>
<reference evidence="4" key="1">
    <citation type="submission" date="2016-06" db="UniProtKB">
        <authorList>
            <consortium name="WormBaseParasite"/>
        </authorList>
    </citation>
    <scope>IDENTIFICATION</scope>
</reference>
<protein>
    <submittedName>
        <fullName evidence="4">Protein kinase domain-containing protein</fullName>
    </submittedName>
</protein>
<dbReference type="GO" id="GO:0005524">
    <property type="term" value="F:ATP binding"/>
    <property type="evidence" value="ECO:0007669"/>
    <property type="project" value="InterPro"/>
</dbReference>
<evidence type="ECO:0000313" key="3">
    <source>
        <dbReference type="Proteomes" id="UP000271098"/>
    </source>
</evidence>
<gene>
    <name evidence="2" type="ORF">GPUH_LOCUS20505</name>
</gene>
<dbReference type="PROSITE" id="PS50011">
    <property type="entry name" value="PROTEIN_KINASE_DOM"/>
    <property type="match status" value="1"/>
</dbReference>
<dbReference type="EMBL" id="UYRT01090564">
    <property type="protein sequence ID" value="VDN36196.1"/>
    <property type="molecule type" value="Genomic_DNA"/>
</dbReference>
<sequence length="208" mass="23878">MFDFGLCRQIMFPGKGGKLKLREPRRKVSFRGTVRYCSLNVHLHKEQGRHDDLWSMFYMLIELLSSTLPWKGMTRRDSGHLKEVVSDRVLLAGCPDCFSQINNHLKSLTYSDTPNYDTFRTKFTKELSKLKIKPTDPFEWNEKGAMKADAPNVRENEKDVKVEIDKMDDTDTSRIVDESVESVASSGLSLTTDVATENTLEILNPRKK</sequence>
<dbReference type="WBParaSite" id="GPUH_0002053001-mRNA-1">
    <property type="protein sequence ID" value="GPUH_0002053001-mRNA-1"/>
    <property type="gene ID" value="GPUH_0002053001"/>
</dbReference>
<name>A0A183EHR4_9BILA</name>
<dbReference type="Proteomes" id="UP000271098">
    <property type="component" value="Unassembled WGS sequence"/>
</dbReference>
<dbReference type="InterPro" id="IPR000719">
    <property type="entry name" value="Prot_kinase_dom"/>
</dbReference>
<dbReference type="Gene3D" id="1.10.510.10">
    <property type="entry name" value="Transferase(Phosphotransferase) domain 1"/>
    <property type="match status" value="1"/>
</dbReference>
<evidence type="ECO:0000313" key="4">
    <source>
        <dbReference type="WBParaSite" id="GPUH_0002053001-mRNA-1"/>
    </source>
</evidence>
<feature type="domain" description="Protein kinase" evidence="1">
    <location>
        <begin position="1"/>
        <end position="139"/>
    </location>
</feature>
<organism evidence="4">
    <name type="scientific">Gongylonema pulchrum</name>
    <dbReference type="NCBI Taxonomy" id="637853"/>
    <lineage>
        <taxon>Eukaryota</taxon>
        <taxon>Metazoa</taxon>
        <taxon>Ecdysozoa</taxon>
        <taxon>Nematoda</taxon>
        <taxon>Chromadorea</taxon>
        <taxon>Rhabditida</taxon>
        <taxon>Spirurina</taxon>
        <taxon>Spiruromorpha</taxon>
        <taxon>Spiruroidea</taxon>
        <taxon>Gongylonematidae</taxon>
        <taxon>Gongylonema</taxon>
    </lineage>
</organism>
<dbReference type="InterPro" id="IPR011009">
    <property type="entry name" value="Kinase-like_dom_sf"/>
</dbReference>
<dbReference type="AlphaFoldDB" id="A0A183EHR4"/>
<dbReference type="OrthoDB" id="5979581at2759"/>
<keyword evidence="3" id="KW-1185">Reference proteome</keyword>
<dbReference type="GO" id="GO:0004672">
    <property type="term" value="F:protein kinase activity"/>
    <property type="evidence" value="ECO:0007669"/>
    <property type="project" value="InterPro"/>
</dbReference>
<accession>A0A183EHR4</accession>
<dbReference type="SUPFAM" id="SSF56112">
    <property type="entry name" value="Protein kinase-like (PK-like)"/>
    <property type="match status" value="1"/>
</dbReference>
<dbReference type="PANTHER" id="PTHR11909">
    <property type="entry name" value="CASEIN KINASE-RELATED"/>
    <property type="match status" value="1"/>
</dbReference>
<evidence type="ECO:0000313" key="2">
    <source>
        <dbReference type="EMBL" id="VDN36196.1"/>
    </source>
</evidence>
<proteinExistence type="predicted"/>
<reference evidence="2 3" key="2">
    <citation type="submission" date="2018-11" db="EMBL/GenBank/DDBJ databases">
        <authorList>
            <consortium name="Pathogen Informatics"/>
        </authorList>
    </citation>
    <scope>NUCLEOTIDE SEQUENCE [LARGE SCALE GENOMIC DNA]</scope>
</reference>